<dbReference type="KEGG" id="chig:CH63R_09592"/>
<evidence type="ECO:0000256" key="1">
    <source>
        <dbReference type="SAM" id="MobiDB-lite"/>
    </source>
</evidence>
<dbReference type="GeneID" id="28868673"/>
<evidence type="ECO:0000313" key="3">
    <source>
        <dbReference type="Proteomes" id="UP000092177"/>
    </source>
</evidence>
<organism evidence="2 3">
    <name type="scientific">Colletotrichum higginsianum (strain IMI 349063)</name>
    <name type="common">Crucifer anthracnose fungus</name>
    <dbReference type="NCBI Taxonomy" id="759273"/>
    <lineage>
        <taxon>Eukaryota</taxon>
        <taxon>Fungi</taxon>
        <taxon>Dikarya</taxon>
        <taxon>Ascomycota</taxon>
        <taxon>Pezizomycotina</taxon>
        <taxon>Sordariomycetes</taxon>
        <taxon>Hypocreomycetidae</taxon>
        <taxon>Glomerellales</taxon>
        <taxon>Glomerellaceae</taxon>
        <taxon>Colletotrichum</taxon>
        <taxon>Colletotrichum destructivum species complex</taxon>
    </lineage>
</organism>
<dbReference type="AlphaFoldDB" id="A0A1B7Y7P4"/>
<evidence type="ECO:0000313" key="2">
    <source>
        <dbReference type="EMBL" id="OBR08071.1"/>
    </source>
</evidence>
<protein>
    <submittedName>
        <fullName evidence="2">Uncharacterized protein</fullName>
    </submittedName>
</protein>
<comment type="caution">
    <text evidence="2">The sequence shown here is derived from an EMBL/GenBank/DDBJ whole genome shotgun (WGS) entry which is preliminary data.</text>
</comment>
<dbReference type="Proteomes" id="UP000092177">
    <property type="component" value="Chromosome 6"/>
</dbReference>
<proteinExistence type="predicted"/>
<dbReference type="RefSeq" id="XP_018156589.1">
    <property type="nucleotide sequence ID" value="XM_018304566.1"/>
</dbReference>
<dbReference type="EMBL" id="LTAN01000006">
    <property type="protein sequence ID" value="OBR08071.1"/>
    <property type="molecule type" value="Genomic_DNA"/>
</dbReference>
<gene>
    <name evidence="2" type="ORF">CH63R_09592</name>
</gene>
<name>A0A1B7Y7P4_COLHI</name>
<keyword evidence="3" id="KW-1185">Reference proteome</keyword>
<accession>A0A1B7Y7P4</accession>
<feature type="region of interest" description="Disordered" evidence="1">
    <location>
        <begin position="57"/>
        <end position="80"/>
    </location>
</feature>
<dbReference type="VEuPathDB" id="FungiDB:CH63R_09592"/>
<sequence length="119" mass="13435">MTEASANFTRHSRAFSASARNALGHQPSMGRDAATILVIETQLRQLSVEHSERFMKVQGTKKHVEDGHRRQTLEEEEEGLVEKDAVVVEDKDEDEGRSGVLLQGVGWAKEPTRIPKRQW</sequence>
<feature type="compositionally biased region" description="Basic and acidic residues" evidence="1">
    <location>
        <begin position="62"/>
        <end position="73"/>
    </location>
</feature>
<reference evidence="3" key="1">
    <citation type="journal article" date="2017" name="BMC Genomics">
        <title>Gapless genome assembly of Colletotrichum higginsianum reveals chromosome structure and association of transposable elements with secondary metabolite gene clusters.</title>
        <authorList>
            <person name="Dallery J.-F."/>
            <person name="Lapalu N."/>
            <person name="Zampounis A."/>
            <person name="Pigne S."/>
            <person name="Luyten I."/>
            <person name="Amselem J."/>
            <person name="Wittenberg A.H.J."/>
            <person name="Zhou S."/>
            <person name="de Queiroz M.V."/>
            <person name="Robin G.P."/>
            <person name="Auger A."/>
            <person name="Hainaut M."/>
            <person name="Henrissat B."/>
            <person name="Kim K.-T."/>
            <person name="Lee Y.-H."/>
            <person name="Lespinet O."/>
            <person name="Schwartz D.C."/>
            <person name="Thon M.R."/>
            <person name="O'Connell R.J."/>
        </authorList>
    </citation>
    <scope>NUCLEOTIDE SEQUENCE [LARGE SCALE GENOMIC DNA]</scope>
    <source>
        <strain evidence="3">IMI 349063</strain>
    </source>
</reference>